<dbReference type="EMBL" id="CSBK01000313">
    <property type="protein sequence ID" value="COX24846.1"/>
    <property type="molecule type" value="Genomic_DNA"/>
</dbReference>
<dbReference type="Proteomes" id="UP000046947">
    <property type="component" value="Unassembled WGS sequence"/>
</dbReference>
<evidence type="ECO:0000313" key="5">
    <source>
        <dbReference type="Proteomes" id="UP000038802"/>
    </source>
</evidence>
<evidence type="ECO:0000313" key="2">
    <source>
        <dbReference type="EMBL" id="CFE77772.1"/>
    </source>
</evidence>
<evidence type="ECO:0000313" key="3">
    <source>
        <dbReference type="EMBL" id="COX15272.1"/>
    </source>
</evidence>
<accession>A0A0U0T2M3</accession>
<feature type="compositionally biased region" description="Low complexity" evidence="1">
    <location>
        <begin position="26"/>
        <end position="37"/>
    </location>
</feature>
<evidence type="ECO:0000313" key="7">
    <source>
        <dbReference type="Proteomes" id="UP000046947"/>
    </source>
</evidence>
<reference evidence="3" key="1">
    <citation type="submission" date="2015-03" db="EMBL/GenBank/DDBJ databases">
        <authorList>
            <person name="Murphy D."/>
        </authorList>
    </citation>
    <scope>NUCLEOTIDE SEQUENCE [LARGE SCALE GENOMIC DNA]</scope>
    <source>
        <strain evidence="3">K00500041</strain>
    </source>
</reference>
<dbReference type="EMBL" id="CSAE01000971">
    <property type="protein sequence ID" value="COX15272.1"/>
    <property type="molecule type" value="Genomic_DNA"/>
</dbReference>
<reference evidence="4" key="2">
    <citation type="submission" date="2015-03" db="EMBL/GenBank/DDBJ databases">
        <authorList>
            <consortium name="Pathogen Informatics"/>
            <person name="Murphy D."/>
        </authorList>
    </citation>
    <scope>NUCLEOTIDE SEQUENCE</scope>
    <source>
        <strain evidence="4">N09902308</strain>
    </source>
</reference>
<dbReference type="Proteomes" id="UP000038802">
    <property type="component" value="Unassembled WGS sequence"/>
</dbReference>
<gene>
    <name evidence="2" type="ORF">ERS007688_04065</name>
    <name evidence="3" type="ORF">ERS007703_04837</name>
    <name evidence="4" type="ORF">ERS007739_00938</name>
</gene>
<name>A0A0U0T2M3_MYCTX</name>
<proteinExistence type="predicted"/>
<organism evidence="3 5">
    <name type="scientific">Mycobacterium tuberculosis</name>
    <dbReference type="NCBI Taxonomy" id="1773"/>
    <lineage>
        <taxon>Bacteria</taxon>
        <taxon>Bacillati</taxon>
        <taxon>Actinomycetota</taxon>
        <taxon>Actinomycetes</taxon>
        <taxon>Mycobacteriales</taxon>
        <taxon>Mycobacteriaceae</taxon>
        <taxon>Mycobacterium</taxon>
        <taxon>Mycobacterium tuberculosis complex</taxon>
    </lineage>
</organism>
<evidence type="ECO:0000313" key="4">
    <source>
        <dbReference type="EMBL" id="COX24846.1"/>
    </source>
</evidence>
<feature type="region of interest" description="Disordered" evidence="1">
    <location>
        <begin position="26"/>
        <end position="46"/>
    </location>
</feature>
<evidence type="ECO:0000313" key="6">
    <source>
        <dbReference type="Proteomes" id="UP000039021"/>
    </source>
</evidence>
<dbReference type="EMBL" id="CFOH01001054">
    <property type="protein sequence ID" value="CFE77772.1"/>
    <property type="molecule type" value="Genomic_DNA"/>
</dbReference>
<protein>
    <submittedName>
        <fullName evidence="3">Uncharacterized protein</fullName>
    </submittedName>
</protein>
<sequence length="129" mass="13877">MASTLRMSVCNSSAMTAFSADMASASSMKSPKGASSSEPTGISRLTGSRLCSSRSLILSIGMPDSAASSSSVASRPRCWCISRLIRASLLTCSTRCTGRRMVRLWSAIPRVMAWRIHHVAYVENLNPFV</sequence>
<evidence type="ECO:0000256" key="1">
    <source>
        <dbReference type="SAM" id="MobiDB-lite"/>
    </source>
</evidence>
<dbReference type="AlphaFoldDB" id="A0A0U0T2M3"/>
<dbReference type="Proteomes" id="UP000039021">
    <property type="component" value="Unassembled WGS sequence"/>
</dbReference>
<reference evidence="5 6" key="3">
    <citation type="submission" date="2015-03" db="EMBL/GenBank/DDBJ databases">
        <authorList>
            <consortium name="Pathogen Informatics"/>
        </authorList>
    </citation>
    <scope>NUCLEOTIDE SEQUENCE [LARGE SCALE GENOMIC DNA]</scope>
    <source>
        <strain evidence="2 7">H09601792</strain>
        <strain evidence="5">K00500041</strain>
        <strain evidence="6">N09902308</strain>
    </source>
</reference>